<dbReference type="FunFam" id="1.20.1740.10:FF:000017">
    <property type="entry name" value="Amino acid permease"/>
    <property type="match status" value="1"/>
</dbReference>
<dbReference type="GeneID" id="19466429"/>
<evidence type="ECO:0000256" key="4">
    <source>
        <dbReference type="ARBA" id="ARBA00022692"/>
    </source>
</evidence>
<keyword evidence="4 8" id="KW-0812">Transmembrane</keyword>
<sequence>MSGDLKLDDFKTSVRELSMDNKSYTGSSSTVSPLLTRPAGAKVFTSRVFDSFRSGPSRPNVLPAKPSVEHGRRYYDNETAIFNTANSPLNRTLKGRHLQMIAIGGSIGTGLFIGTGQALAQGGPASLLIAFILIGAVLYCTVQALGEMAVTFPVAGSFSAFGTRFIDPAWGFASGWNYAIQWLFVMPLEIMAATITLEFWDTGIPAWASITIFLVLIVVINLAPVKVYGEAEYCFSIMKVTAIIGFIILGVVINCGGGPDSGYIGGKYWSNPGAFNDGFKGFCNILVTAAFSFAGTELIGLAAAETHNPSKSLPSAIKQVFWRIAIFYIISVAVIGLLVPYTSLELISRNDVDSKASPFIIAIKDAGIQGLDSVMNAVVMVAVLSVANSSMYGATRTLAALAEQGQAPKILAYYDRRGRPLVAILLASFIGLLSFLYITPIQGPAFTWLLALSGLSSIFTWISICYSHIQFRRAWADQGNLLDDLIYRSPIGVTGSWVGLVSLILVLVAQFWVAVAPSGGFGRESVAERTADFFEAYLAFPVVVICYVVYKFWYRTKWVNFKDIDLKTGRNEFESELIRQRWREDRSMWPRWKKVYKTMC</sequence>
<feature type="transmembrane region" description="Helical" evidence="8">
    <location>
        <begin position="420"/>
        <end position="439"/>
    </location>
</feature>
<keyword evidence="5" id="KW-0029">Amino-acid transport</keyword>
<keyword evidence="2" id="KW-0813">Transport</keyword>
<feature type="transmembrane region" description="Helical" evidence="8">
    <location>
        <begin position="204"/>
        <end position="225"/>
    </location>
</feature>
<feature type="transmembrane region" description="Helical" evidence="8">
    <location>
        <begin position="533"/>
        <end position="553"/>
    </location>
</feature>
<feature type="transmembrane region" description="Helical" evidence="8">
    <location>
        <begin position="165"/>
        <end position="184"/>
    </location>
</feature>
<keyword evidence="6 8" id="KW-1133">Transmembrane helix</keyword>
<keyword evidence="11" id="KW-1185">Reference proteome</keyword>
<dbReference type="InterPro" id="IPR050524">
    <property type="entry name" value="APC_YAT"/>
</dbReference>
<evidence type="ECO:0000256" key="5">
    <source>
        <dbReference type="ARBA" id="ARBA00022970"/>
    </source>
</evidence>
<gene>
    <name evidence="10" type="ORF">GLAREA_07376</name>
</gene>
<feature type="transmembrane region" description="Helical" evidence="8">
    <location>
        <begin position="320"/>
        <end position="341"/>
    </location>
</feature>
<feature type="transmembrane region" description="Helical" evidence="8">
    <location>
        <begin position="445"/>
        <end position="469"/>
    </location>
</feature>
<dbReference type="NCBIfam" id="TIGR00913">
    <property type="entry name" value="2A0310"/>
    <property type="match status" value="1"/>
</dbReference>
<name>S3E161_GLAL2</name>
<dbReference type="OMA" id="AKWRFTA"/>
<feature type="transmembrane region" description="Helical" evidence="8">
    <location>
        <begin position="125"/>
        <end position="145"/>
    </location>
</feature>
<dbReference type="InterPro" id="IPR004841">
    <property type="entry name" value="AA-permease/SLC12A_dom"/>
</dbReference>
<accession>S3E161</accession>
<proteinExistence type="predicted"/>
<dbReference type="HOGENOM" id="CLU_007946_12_0_1"/>
<dbReference type="OrthoDB" id="3900342at2759"/>
<keyword evidence="3" id="KW-1003">Cell membrane</keyword>
<dbReference type="Proteomes" id="UP000016922">
    <property type="component" value="Unassembled WGS sequence"/>
</dbReference>
<dbReference type="PANTHER" id="PTHR43341">
    <property type="entry name" value="AMINO ACID PERMEASE"/>
    <property type="match status" value="1"/>
</dbReference>
<dbReference type="PIRSF" id="PIRSF006060">
    <property type="entry name" value="AA_transporter"/>
    <property type="match status" value="1"/>
</dbReference>
<evidence type="ECO:0000256" key="6">
    <source>
        <dbReference type="ARBA" id="ARBA00022989"/>
    </source>
</evidence>
<feature type="domain" description="Amino acid permease/ SLC12A" evidence="9">
    <location>
        <begin position="97"/>
        <end position="557"/>
    </location>
</feature>
<evidence type="ECO:0000256" key="1">
    <source>
        <dbReference type="ARBA" id="ARBA00004651"/>
    </source>
</evidence>
<dbReference type="Pfam" id="PF00324">
    <property type="entry name" value="AA_permease"/>
    <property type="match status" value="1"/>
</dbReference>
<feature type="transmembrane region" description="Helical" evidence="8">
    <location>
        <begin position="237"/>
        <end position="259"/>
    </location>
</feature>
<dbReference type="eggNOG" id="KOG1286">
    <property type="taxonomic scope" value="Eukaryota"/>
</dbReference>
<evidence type="ECO:0000256" key="7">
    <source>
        <dbReference type="ARBA" id="ARBA00023136"/>
    </source>
</evidence>
<dbReference type="EMBL" id="KE145359">
    <property type="protein sequence ID" value="EPE32243.1"/>
    <property type="molecule type" value="Genomic_DNA"/>
</dbReference>
<dbReference type="Gene3D" id="1.20.1740.10">
    <property type="entry name" value="Amino acid/polyamine transporter I"/>
    <property type="match status" value="1"/>
</dbReference>
<evidence type="ECO:0000259" key="9">
    <source>
        <dbReference type="Pfam" id="PF00324"/>
    </source>
</evidence>
<evidence type="ECO:0000256" key="3">
    <source>
        <dbReference type="ARBA" id="ARBA00022475"/>
    </source>
</evidence>
<dbReference type="PANTHER" id="PTHR43341:SF1">
    <property type="entry name" value="GENERAL AMINO-ACID PERMEASE GAP1"/>
    <property type="match status" value="1"/>
</dbReference>
<dbReference type="RefSeq" id="XP_008080255.1">
    <property type="nucleotide sequence ID" value="XM_008082064.1"/>
</dbReference>
<dbReference type="GO" id="GO:0015171">
    <property type="term" value="F:amino acid transmembrane transporter activity"/>
    <property type="evidence" value="ECO:0007669"/>
    <property type="project" value="TreeGrafter"/>
</dbReference>
<feature type="transmembrane region" description="Helical" evidence="8">
    <location>
        <begin position="279"/>
        <end position="299"/>
    </location>
</feature>
<reference evidence="10 11" key="1">
    <citation type="journal article" date="2013" name="BMC Genomics">
        <title>Genomics-driven discovery of the pneumocandin biosynthetic gene cluster in the fungus Glarea lozoyensis.</title>
        <authorList>
            <person name="Chen L."/>
            <person name="Yue Q."/>
            <person name="Zhang X."/>
            <person name="Xiang M."/>
            <person name="Wang C."/>
            <person name="Li S."/>
            <person name="Che Y."/>
            <person name="Ortiz-Lopez F.J."/>
            <person name="Bills G.F."/>
            <person name="Liu X."/>
            <person name="An Z."/>
        </authorList>
    </citation>
    <scope>NUCLEOTIDE SEQUENCE [LARGE SCALE GENOMIC DNA]</scope>
    <source>
        <strain evidence="11">ATCC 20868 / MF5171</strain>
    </source>
</reference>
<dbReference type="PROSITE" id="PS00218">
    <property type="entry name" value="AMINO_ACID_PERMEASE_1"/>
    <property type="match status" value="1"/>
</dbReference>
<dbReference type="KEGG" id="glz:GLAREA_07376"/>
<comment type="subcellular location">
    <subcellularLocation>
        <location evidence="1">Cell membrane</location>
        <topology evidence="1">Multi-pass membrane protein</topology>
    </subcellularLocation>
</comment>
<evidence type="ECO:0000313" key="11">
    <source>
        <dbReference type="Proteomes" id="UP000016922"/>
    </source>
</evidence>
<feature type="transmembrane region" description="Helical" evidence="8">
    <location>
        <begin position="100"/>
        <end position="119"/>
    </location>
</feature>
<feature type="transmembrane region" description="Helical" evidence="8">
    <location>
        <begin position="490"/>
        <end position="513"/>
    </location>
</feature>
<evidence type="ECO:0000256" key="8">
    <source>
        <dbReference type="SAM" id="Phobius"/>
    </source>
</evidence>
<dbReference type="InterPro" id="IPR004762">
    <property type="entry name" value="Amino_acid_permease_fungi"/>
</dbReference>
<evidence type="ECO:0000313" key="10">
    <source>
        <dbReference type="EMBL" id="EPE32243.1"/>
    </source>
</evidence>
<protein>
    <recommendedName>
        <fullName evidence="9">Amino acid permease/ SLC12A domain-containing protein</fullName>
    </recommendedName>
</protein>
<organism evidence="10 11">
    <name type="scientific">Glarea lozoyensis (strain ATCC 20868 / MF5171)</name>
    <dbReference type="NCBI Taxonomy" id="1116229"/>
    <lineage>
        <taxon>Eukaryota</taxon>
        <taxon>Fungi</taxon>
        <taxon>Dikarya</taxon>
        <taxon>Ascomycota</taxon>
        <taxon>Pezizomycotina</taxon>
        <taxon>Leotiomycetes</taxon>
        <taxon>Helotiales</taxon>
        <taxon>Helotiaceae</taxon>
        <taxon>Glarea</taxon>
    </lineage>
</organism>
<dbReference type="InterPro" id="IPR004840">
    <property type="entry name" value="Amino_acid_permease_CS"/>
</dbReference>
<keyword evidence="7 8" id="KW-0472">Membrane</keyword>
<evidence type="ECO:0000256" key="2">
    <source>
        <dbReference type="ARBA" id="ARBA00022448"/>
    </source>
</evidence>
<dbReference type="GO" id="GO:0005886">
    <property type="term" value="C:plasma membrane"/>
    <property type="evidence" value="ECO:0007669"/>
    <property type="project" value="UniProtKB-SubCell"/>
</dbReference>
<dbReference type="AlphaFoldDB" id="S3E161"/>